<dbReference type="AlphaFoldDB" id="A0A1V6T669"/>
<name>A0A1V6T669_9EURO</name>
<accession>A0A1V6T669</accession>
<dbReference type="Proteomes" id="UP000191285">
    <property type="component" value="Unassembled WGS sequence"/>
</dbReference>
<evidence type="ECO:0000313" key="2">
    <source>
        <dbReference type="EMBL" id="OQE21838.1"/>
    </source>
</evidence>
<dbReference type="EMBL" id="MLKD01000011">
    <property type="protein sequence ID" value="OQE21838.1"/>
    <property type="molecule type" value="Genomic_DNA"/>
</dbReference>
<proteinExistence type="predicted"/>
<sequence>MGQSPQALDWDLTFDSRSPSRPSTPVMKYESSESMPGYPTPTSQSASRVPFNIARNETTFSISRNTMVCGYADTAVIAVECVSIISETEPADRPNARVVFEVIYEGRRAVAKCWAPSRYNEYIIETSIYEKIAEYEGKNPPDCFATCYFSGQILCSSVFPEGYVMIFEKRPGAIASSVVFDHELEELNAVVVQLRKGISFMSYCGVTIACASPLQHILVDKEHDLASGEVVVKITMVDFVSLTEAGGMEVPIYLQ</sequence>
<dbReference type="OrthoDB" id="2156052at2759"/>
<organism evidence="2 3">
    <name type="scientific">Penicillium steckii</name>
    <dbReference type="NCBI Taxonomy" id="303698"/>
    <lineage>
        <taxon>Eukaryota</taxon>
        <taxon>Fungi</taxon>
        <taxon>Dikarya</taxon>
        <taxon>Ascomycota</taxon>
        <taxon>Pezizomycotina</taxon>
        <taxon>Eurotiomycetes</taxon>
        <taxon>Eurotiomycetidae</taxon>
        <taxon>Eurotiales</taxon>
        <taxon>Aspergillaceae</taxon>
        <taxon>Penicillium</taxon>
    </lineage>
</organism>
<protein>
    <submittedName>
        <fullName evidence="2">Uncharacterized protein</fullName>
    </submittedName>
</protein>
<evidence type="ECO:0000313" key="3">
    <source>
        <dbReference type="Proteomes" id="UP000191285"/>
    </source>
</evidence>
<comment type="caution">
    <text evidence="2">The sequence shown here is derived from an EMBL/GenBank/DDBJ whole genome shotgun (WGS) entry which is preliminary data.</text>
</comment>
<reference evidence="3" key="1">
    <citation type="journal article" date="2017" name="Nat. Microbiol.">
        <title>Global analysis of biosynthetic gene clusters reveals vast potential of secondary metabolite production in Penicillium species.</title>
        <authorList>
            <person name="Nielsen J.C."/>
            <person name="Grijseels S."/>
            <person name="Prigent S."/>
            <person name="Ji B."/>
            <person name="Dainat J."/>
            <person name="Nielsen K.F."/>
            <person name="Frisvad J.C."/>
            <person name="Workman M."/>
            <person name="Nielsen J."/>
        </authorList>
    </citation>
    <scope>NUCLEOTIDE SEQUENCE [LARGE SCALE GENOMIC DNA]</scope>
    <source>
        <strain evidence="3">IBT 24891</strain>
    </source>
</reference>
<gene>
    <name evidence="2" type="ORF">PENSTE_c011G06357</name>
</gene>
<feature type="region of interest" description="Disordered" evidence="1">
    <location>
        <begin position="1"/>
        <end position="46"/>
    </location>
</feature>
<keyword evidence="3" id="KW-1185">Reference proteome</keyword>
<evidence type="ECO:0000256" key="1">
    <source>
        <dbReference type="SAM" id="MobiDB-lite"/>
    </source>
</evidence>